<evidence type="ECO:0000313" key="1">
    <source>
        <dbReference type="EMBL" id="TGY96452.1"/>
    </source>
</evidence>
<organism evidence="1 2">
    <name type="scientific">Petralouisia muris</name>
    <dbReference type="NCBI Taxonomy" id="3032872"/>
    <lineage>
        <taxon>Bacteria</taxon>
        <taxon>Bacillati</taxon>
        <taxon>Bacillota</taxon>
        <taxon>Clostridia</taxon>
        <taxon>Lachnospirales</taxon>
        <taxon>Lachnospiraceae</taxon>
        <taxon>Petralouisia</taxon>
    </lineage>
</organism>
<protein>
    <submittedName>
        <fullName evidence="1">Uncharacterized protein</fullName>
    </submittedName>
</protein>
<evidence type="ECO:0000313" key="2">
    <source>
        <dbReference type="Proteomes" id="UP000304953"/>
    </source>
</evidence>
<name>A0AC61RXH4_9FIRM</name>
<gene>
    <name evidence="1" type="ORF">E5329_09660</name>
</gene>
<accession>A0AC61RXH4</accession>
<sequence length="154" mass="17700">MSKPKYTEELLKIIFLWLGIAFTATGLLSFIGVLKPHANSMIQEPTILGIVFLFLGITFFIVQSILKIITSLKNKSHNELLISGTKINGTVKNVYLQKYTQYGNKSPYRIFYTYTYQGKVYHHKSYLLWDKPNFTENDSIVVYANDFGKSTIQL</sequence>
<proteinExistence type="predicted"/>
<dbReference type="EMBL" id="SRYA01000016">
    <property type="protein sequence ID" value="TGY96452.1"/>
    <property type="molecule type" value="Genomic_DNA"/>
</dbReference>
<comment type="caution">
    <text evidence="1">The sequence shown here is derived from an EMBL/GenBank/DDBJ whole genome shotgun (WGS) entry which is preliminary data.</text>
</comment>
<reference evidence="1" key="1">
    <citation type="submission" date="2019-04" db="EMBL/GenBank/DDBJ databases">
        <title>Microbes associate with the intestines of laboratory mice.</title>
        <authorList>
            <person name="Navarre W."/>
            <person name="Wong E."/>
            <person name="Huang K."/>
            <person name="Tropini C."/>
            <person name="Ng K."/>
            <person name="Yu B."/>
        </authorList>
    </citation>
    <scope>NUCLEOTIDE SEQUENCE</scope>
    <source>
        <strain evidence="1">NM01_1-7b</strain>
    </source>
</reference>
<keyword evidence="2" id="KW-1185">Reference proteome</keyword>
<dbReference type="Proteomes" id="UP000304953">
    <property type="component" value="Unassembled WGS sequence"/>
</dbReference>